<proteinExistence type="predicted"/>
<dbReference type="RefSeq" id="XP_007410113.1">
    <property type="nucleotide sequence ID" value="XM_007410051.1"/>
</dbReference>
<organism evidence="2">
    <name type="scientific">Melampsora larici-populina (strain 98AG31 / pathotype 3-4-7)</name>
    <name type="common">Poplar leaf rust fungus</name>
    <dbReference type="NCBI Taxonomy" id="747676"/>
    <lineage>
        <taxon>Eukaryota</taxon>
        <taxon>Fungi</taxon>
        <taxon>Dikarya</taxon>
        <taxon>Basidiomycota</taxon>
        <taxon>Pucciniomycotina</taxon>
        <taxon>Pucciniomycetes</taxon>
        <taxon>Pucciniales</taxon>
        <taxon>Melampsoraceae</taxon>
        <taxon>Melampsora</taxon>
    </lineage>
</organism>
<dbReference type="InParanoid" id="F4RM04"/>
<name>F4RM04_MELLP</name>
<evidence type="ECO:0000313" key="2">
    <source>
        <dbReference type="Proteomes" id="UP000001072"/>
    </source>
</evidence>
<dbReference type="AlphaFoldDB" id="F4RM04"/>
<evidence type="ECO:0008006" key="3">
    <source>
        <dbReference type="Google" id="ProtNLM"/>
    </source>
</evidence>
<dbReference type="InterPro" id="IPR032675">
    <property type="entry name" value="LRR_dom_sf"/>
</dbReference>
<dbReference type="GeneID" id="18932998"/>
<dbReference type="HOGENOM" id="CLU_038719_0_0_1"/>
<reference evidence="2" key="1">
    <citation type="journal article" date="2011" name="Proc. Natl. Acad. Sci. U.S.A.">
        <title>Obligate biotrophy features unraveled by the genomic analysis of rust fungi.</title>
        <authorList>
            <person name="Duplessis S."/>
            <person name="Cuomo C.A."/>
            <person name="Lin Y.-C."/>
            <person name="Aerts A."/>
            <person name="Tisserant E."/>
            <person name="Veneault-Fourrey C."/>
            <person name="Joly D.L."/>
            <person name="Hacquard S."/>
            <person name="Amselem J."/>
            <person name="Cantarel B.L."/>
            <person name="Chiu R."/>
            <person name="Coutinho P.M."/>
            <person name="Feau N."/>
            <person name="Field M."/>
            <person name="Frey P."/>
            <person name="Gelhaye E."/>
            <person name="Goldberg J."/>
            <person name="Grabherr M.G."/>
            <person name="Kodira C.D."/>
            <person name="Kohler A."/>
            <person name="Kuees U."/>
            <person name="Lindquist E.A."/>
            <person name="Lucas S.M."/>
            <person name="Mago R."/>
            <person name="Mauceli E."/>
            <person name="Morin E."/>
            <person name="Murat C."/>
            <person name="Pangilinan J.L."/>
            <person name="Park R."/>
            <person name="Pearson M."/>
            <person name="Quesneville H."/>
            <person name="Rouhier N."/>
            <person name="Sakthikumar S."/>
            <person name="Salamov A.A."/>
            <person name="Schmutz J."/>
            <person name="Selles B."/>
            <person name="Shapiro H."/>
            <person name="Tanguay P."/>
            <person name="Tuskan G.A."/>
            <person name="Henrissat B."/>
            <person name="Van de Peer Y."/>
            <person name="Rouze P."/>
            <person name="Ellis J.G."/>
            <person name="Dodds P.N."/>
            <person name="Schein J.E."/>
            <person name="Zhong S."/>
            <person name="Hamelin R.C."/>
            <person name="Grigoriev I.V."/>
            <person name="Szabo L.J."/>
            <person name="Martin F."/>
        </authorList>
    </citation>
    <scope>NUCLEOTIDE SEQUENCE [LARGE SCALE GENOMIC DNA]</scope>
    <source>
        <strain evidence="2">98AG31 / pathotype 3-4-7</strain>
    </source>
</reference>
<accession>F4RM04</accession>
<dbReference type="Proteomes" id="UP000001072">
    <property type="component" value="Unassembled WGS sequence"/>
</dbReference>
<dbReference type="EMBL" id="GL883107">
    <property type="protein sequence ID" value="EGG06673.1"/>
    <property type="molecule type" value="Genomic_DNA"/>
</dbReference>
<dbReference type="OrthoDB" id="2502609at2759"/>
<dbReference type="Gene3D" id="3.80.10.10">
    <property type="entry name" value="Ribonuclease Inhibitor"/>
    <property type="match status" value="1"/>
</dbReference>
<dbReference type="KEGG" id="mlr:MELLADRAFT_77794"/>
<gene>
    <name evidence="1" type="ORF">MELLADRAFT_77794</name>
</gene>
<evidence type="ECO:0000313" key="1">
    <source>
        <dbReference type="EMBL" id="EGG06673.1"/>
    </source>
</evidence>
<protein>
    <recommendedName>
        <fullName evidence="3">F-box domain-containing protein</fullName>
    </recommendedName>
</protein>
<sequence>MIITTEHQKISPFLNLPIEILARIINYLEKISLKEVDELHQLKFARATRTRQFLNGRFRHYYSALNDSEPILTSLQSLACVNRSMEKLCRTWLWKTIKFPSSLPVPIDTWTEGILPKYGESVQSLSIYLSVHCLMSPSKVSKSTLYDNTIRCPNDCDKPTIKDIKSRIAKLNPVSVIRIIMQCPNLQILAINLPDKPTPYQPEDVKRLENLLIPLVIRLPHLKRLNIMSSSDVSYREEIASSLVSKIPTLQSFSFLGRPGNPIPSSSALRAPESLSYQLSKLEHLNELELALPHFVDSRWISHTWPTKLVDLKLILCENLSLNDLYKFIKFFAPTLECLSIAVGLRHLDNLMHMNQDGFETDSDGEDDIFNSENDEGIHLNDQYLNHGSSWAENHRLDLPRLTQLTLFDAKPYGLLKSFQDCKDITWLVCCQPDWTLIEKLVNSRTWPCLRFLGLETKDVLFSRYSERNEPTMASEQQALFADSCRKAGIQLKVMQNFKMK</sequence>
<keyword evidence="2" id="KW-1185">Reference proteome</keyword>
<dbReference type="VEuPathDB" id="FungiDB:MELLADRAFT_77794"/>